<evidence type="ECO:0000256" key="7">
    <source>
        <dbReference type="PROSITE-ProRule" id="PRU00221"/>
    </source>
</evidence>
<sequence length="991" mass="112293">MLKEYNHVGPSLAVKFYKQWCLCSQGPYVEVFDYSKGSSVNRCQIFHRNKVHGIRVDEESNKILFYGGKSVSIVKLNDIFSNSDVLSEEKVVPQWIMSGEFSHTKNRIFLLTSYNRVMIVDPLNLSITRTETLEGECSILYSGSIKVLPNQVLICAGTIMNGIIVWDLNTKKKVYTLHGHEGAIFCVVASKSGKLLASCSDDRSIKIWDLESGNLLSTAWGHTARIWNLQFYNEDKQLISVSEDCTCRVWNYKNAELTMKDIFEVSLTKNVWSVDVEEAGLVAVTGGNDGRLKLIELESRSRHYENMEFSLQTISEVCEGFQYEKGETVKGFHWFDFGLVLITSHGNILQYLKFTKDWNTLDSDDRYASFSITQGNGNTVFFINNKCLLRSYAFDKSGSVLQRLEFELEDISKTVNCLAAFNNGFFYLIIESPNHKDPLVTLKFEENSCTLTEKYILKKPQNMISSCAEVFDNHLLIGARFSLGYVFDLSSVTKSCIVIKTQATDVITSVDYVETSKDGDVLFSMTNRDGTFFFFTIDFDRSDYRIIHTNRISKGFLEGSFYDSDEDFLVYGFKSNLFHIYNESQQCEIFSEPYGGAHRQWKLFGSYGKDMVLCFVMNSGLKVVNIQKSEYPRVLKEGTHGREIRDTSFQKCPNSIDEKKLFITGSEDTTVKLSTVDSNSGVFRNFWTLKAHVSGLQRCKFINDTFFVTCGAREELFLWELSNEFSNPYVNLKQKLTPSMDNPDLRIMDFDVLFLMGDTWNFIMATVYSDSSVKLWSYSYKDNKFSLVIDGKYETCCIWNVALVPLDNCLKLLIAPTDGHFIVWDITDLIPYQVRRGQLFEAGFENGTKQLPGWSNKFQVHAAGVKSFAVSTDIASNSFKVYSGGDDNAISITNFSSNSAEIMEVELLSSDLFAASSTVTSVNLIDSNTKLLTTSADQIIRIWDITHNKLNVLESKYTTIADTGCSDIIPLEDGKGYLILVGGQGLSYWQS</sequence>
<dbReference type="InterPro" id="IPR036322">
    <property type="entry name" value="WD40_repeat_dom_sf"/>
</dbReference>
<dbReference type="InterPro" id="IPR015943">
    <property type="entry name" value="WD40/YVTN_repeat-like_dom_sf"/>
</dbReference>
<evidence type="ECO:0000313" key="9">
    <source>
        <dbReference type="Proteomes" id="UP000031516"/>
    </source>
</evidence>
<evidence type="ECO:0000313" key="8">
    <source>
        <dbReference type="EMBL" id="CDO94918.1"/>
    </source>
</evidence>
<keyword evidence="2" id="KW-0963">Cytoplasm</keyword>
<dbReference type="Pfam" id="PF00400">
    <property type="entry name" value="WD40"/>
    <property type="match status" value="3"/>
</dbReference>
<feature type="repeat" description="WD" evidence="7">
    <location>
        <begin position="219"/>
        <end position="260"/>
    </location>
</feature>
<feature type="repeat" description="WD" evidence="7">
    <location>
        <begin position="177"/>
        <end position="218"/>
    </location>
</feature>
<dbReference type="EMBL" id="CCBQ010000041">
    <property type="protein sequence ID" value="CDO94918.1"/>
    <property type="molecule type" value="Genomic_DNA"/>
</dbReference>
<organism evidence="8 9">
    <name type="scientific">Kluyveromyces dobzhanskii CBS 2104</name>
    <dbReference type="NCBI Taxonomy" id="1427455"/>
    <lineage>
        <taxon>Eukaryota</taxon>
        <taxon>Fungi</taxon>
        <taxon>Dikarya</taxon>
        <taxon>Ascomycota</taxon>
        <taxon>Saccharomycotina</taxon>
        <taxon>Saccharomycetes</taxon>
        <taxon>Saccharomycetales</taxon>
        <taxon>Saccharomycetaceae</taxon>
        <taxon>Kluyveromyces</taxon>
    </lineage>
</organism>
<proteinExistence type="inferred from homology"/>
<dbReference type="GO" id="GO:0030488">
    <property type="term" value="P:tRNA methylation"/>
    <property type="evidence" value="ECO:0007669"/>
    <property type="project" value="TreeGrafter"/>
</dbReference>
<evidence type="ECO:0000256" key="1">
    <source>
        <dbReference type="ARBA" id="ARBA00004496"/>
    </source>
</evidence>
<dbReference type="SUPFAM" id="SSF50978">
    <property type="entry name" value="WD40 repeat-like"/>
    <property type="match status" value="3"/>
</dbReference>
<dbReference type="PANTHER" id="PTHR14344:SF3">
    <property type="entry name" value="WD REPEAT-CONTAINING PROTEIN 6"/>
    <property type="match status" value="1"/>
</dbReference>
<evidence type="ECO:0000256" key="2">
    <source>
        <dbReference type="ARBA" id="ARBA00022490"/>
    </source>
</evidence>
<dbReference type="PANTHER" id="PTHR14344">
    <property type="entry name" value="WD REPEAT PROTEIN"/>
    <property type="match status" value="1"/>
</dbReference>
<keyword evidence="4" id="KW-0819">tRNA processing</keyword>
<comment type="subcellular location">
    <subcellularLocation>
        <location evidence="1">Cytoplasm</location>
    </subcellularLocation>
</comment>
<keyword evidence="9" id="KW-1185">Reference proteome</keyword>
<comment type="similarity">
    <text evidence="6">Belongs to the WD repeat WDR6 family.</text>
</comment>
<gene>
    <name evidence="8" type="ORF">KLDO_g3172A</name>
</gene>
<dbReference type="PROSITE" id="PS50294">
    <property type="entry name" value="WD_REPEATS_REGION"/>
    <property type="match status" value="2"/>
</dbReference>
<evidence type="ECO:0000256" key="5">
    <source>
        <dbReference type="ARBA" id="ARBA00022737"/>
    </source>
</evidence>
<dbReference type="InterPro" id="IPR019775">
    <property type="entry name" value="WD40_repeat_CS"/>
</dbReference>
<feature type="repeat" description="WD" evidence="7">
    <location>
        <begin position="912"/>
        <end position="953"/>
    </location>
</feature>
<reference evidence="8 9" key="1">
    <citation type="submission" date="2014-03" db="EMBL/GenBank/DDBJ databases">
        <title>The genome of Kluyveromyces dobzhanskii.</title>
        <authorList>
            <person name="Nystedt B."/>
            <person name="Astrom S."/>
        </authorList>
    </citation>
    <scope>NUCLEOTIDE SEQUENCE [LARGE SCALE GENOMIC DNA]</scope>
    <source>
        <strain evidence="8 9">CBS 2104</strain>
    </source>
</reference>
<dbReference type="AlphaFoldDB" id="A0A0A8L9X5"/>
<dbReference type="OrthoDB" id="66881at2759"/>
<evidence type="ECO:0000256" key="3">
    <source>
        <dbReference type="ARBA" id="ARBA00022574"/>
    </source>
</evidence>
<protein>
    <submittedName>
        <fullName evidence="8">WGS project CCBQ000000000 data, contig 00008</fullName>
    </submittedName>
</protein>
<keyword evidence="3 7" id="KW-0853">WD repeat</keyword>
<evidence type="ECO:0000256" key="6">
    <source>
        <dbReference type="ARBA" id="ARBA00038255"/>
    </source>
</evidence>
<dbReference type="PROSITE" id="PS50082">
    <property type="entry name" value="WD_REPEATS_2"/>
    <property type="match status" value="3"/>
</dbReference>
<dbReference type="InterPro" id="IPR001680">
    <property type="entry name" value="WD40_rpt"/>
</dbReference>
<name>A0A0A8L9X5_9SACH</name>
<comment type="caution">
    <text evidence="8">The sequence shown here is derived from an EMBL/GenBank/DDBJ whole genome shotgun (WGS) entry which is preliminary data.</text>
</comment>
<dbReference type="InterPro" id="IPR051973">
    <property type="entry name" value="tRNA_Anticodon_Mtase-Reg"/>
</dbReference>
<dbReference type="PROSITE" id="PS00678">
    <property type="entry name" value="WD_REPEATS_1"/>
    <property type="match status" value="2"/>
</dbReference>
<accession>A0A0A8L9X5</accession>
<dbReference type="Gene3D" id="2.130.10.10">
    <property type="entry name" value="YVTN repeat-like/Quinoprotein amine dehydrogenase"/>
    <property type="match status" value="3"/>
</dbReference>
<dbReference type="Proteomes" id="UP000031516">
    <property type="component" value="Unassembled WGS sequence"/>
</dbReference>
<keyword evidence="5" id="KW-0677">Repeat</keyword>
<dbReference type="SMART" id="SM00320">
    <property type="entry name" value="WD40"/>
    <property type="match status" value="8"/>
</dbReference>
<evidence type="ECO:0000256" key="4">
    <source>
        <dbReference type="ARBA" id="ARBA00022694"/>
    </source>
</evidence>
<dbReference type="GO" id="GO:0005737">
    <property type="term" value="C:cytoplasm"/>
    <property type="evidence" value="ECO:0007669"/>
    <property type="project" value="UniProtKB-SubCell"/>
</dbReference>